<comment type="caution">
    <text evidence="1">The sequence shown here is derived from an EMBL/GenBank/DDBJ whole genome shotgun (WGS) entry which is preliminary data.</text>
</comment>
<evidence type="ECO:0008006" key="3">
    <source>
        <dbReference type="Google" id="ProtNLM"/>
    </source>
</evidence>
<reference evidence="1 2" key="1">
    <citation type="submission" date="2018-05" db="EMBL/GenBank/DDBJ databases">
        <title>Genomic Encyclopedia of Type Strains, Phase IV (KMG-IV): sequencing the most valuable type-strain genomes for metagenomic binning, comparative biology and taxonomic classification.</title>
        <authorList>
            <person name="Goeker M."/>
        </authorList>
    </citation>
    <scope>NUCLEOTIDE SEQUENCE [LARGE SCALE GENOMIC DNA]</scope>
    <source>
        <strain evidence="1 2">DSM 19792</strain>
    </source>
</reference>
<gene>
    <name evidence="1" type="ORF">DFR42_102180</name>
</gene>
<dbReference type="AlphaFoldDB" id="A0A318JA06"/>
<keyword evidence="2" id="KW-1185">Reference proteome</keyword>
<name>A0A318JA06_9BURK</name>
<dbReference type="OrthoDB" id="8444591at2"/>
<dbReference type="RefSeq" id="WP_110254454.1">
    <property type="nucleotide sequence ID" value="NZ_QJKB01000002.1"/>
</dbReference>
<accession>A0A318JA06</accession>
<sequence length="191" mass="21146">MRDLLSPWGELRPQATSEWQGEVALPAALASFYEEIGPWGEVHEKHGPMGLSIAAGGNPVDIPTLKHLWSRQACYRWHGNTGERLPEWQDHWLVIATEGSNPFMLDTISGQVYFALAGGKPDFQLFAPDLLTAFAAIACVANTMHELDEQAFDETYELTAAARARVVDDLDKLLAGSADASQMLAAWRWYC</sequence>
<evidence type="ECO:0000313" key="1">
    <source>
        <dbReference type="EMBL" id="PXX44968.1"/>
    </source>
</evidence>
<dbReference type="Proteomes" id="UP000247792">
    <property type="component" value="Unassembled WGS sequence"/>
</dbReference>
<proteinExistence type="predicted"/>
<evidence type="ECO:0000313" key="2">
    <source>
        <dbReference type="Proteomes" id="UP000247792"/>
    </source>
</evidence>
<organism evidence="1 2">
    <name type="scientific">Undibacterium pigrum</name>
    <dbReference type="NCBI Taxonomy" id="401470"/>
    <lineage>
        <taxon>Bacteria</taxon>
        <taxon>Pseudomonadati</taxon>
        <taxon>Pseudomonadota</taxon>
        <taxon>Betaproteobacteria</taxon>
        <taxon>Burkholderiales</taxon>
        <taxon>Oxalobacteraceae</taxon>
        <taxon>Undibacterium</taxon>
    </lineage>
</organism>
<protein>
    <recommendedName>
        <fullName evidence="3">SUKH-4 immunity protein of toxin-antitoxin system</fullName>
    </recommendedName>
</protein>
<dbReference type="EMBL" id="QJKB01000002">
    <property type="protein sequence ID" value="PXX44968.1"/>
    <property type="molecule type" value="Genomic_DNA"/>
</dbReference>